<gene>
    <name evidence="7" type="ORF">JMJ35_001554</name>
</gene>
<dbReference type="InterPro" id="IPR011004">
    <property type="entry name" value="Trimer_LpxA-like_sf"/>
</dbReference>
<dbReference type="InterPro" id="IPR047125">
    <property type="entry name" value="DCTN5"/>
</dbReference>
<evidence type="ECO:0000256" key="1">
    <source>
        <dbReference type="ARBA" id="ARBA00004245"/>
    </source>
</evidence>
<dbReference type="Proteomes" id="UP001166286">
    <property type="component" value="Unassembled WGS sequence"/>
</dbReference>
<keyword evidence="8" id="KW-1185">Reference proteome</keyword>
<dbReference type="GO" id="GO:0005869">
    <property type="term" value="C:dynactin complex"/>
    <property type="evidence" value="ECO:0007669"/>
    <property type="project" value="TreeGrafter"/>
</dbReference>
<comment type="subcellular location">
    <subcellularLocation>
        <location evidence="1">Cytoplasm</location>
        <location evidence="1">Cytoskeleton</location>
    </subcellularLocation>
</comment>
<dbReference type="CDD" id="cd03359">
    <property type="entry name" value="LbH_Dynactin_5"/>
    <property type="match status" value="1"/>
</dbReference>
<comment type="similarity">
    <text evidence="4">Belongs to the dynactin subunits 5/6 family. Dynactin subunit 5 subfamily.</text>
</comment>
<keyword evidence="2" id="KW-0963">Cytoplasm</keyword>
<evidence type="ECO:0000256" key="6">
    <source>
        <dbReference type="SAM" id="MobiDB-lite"/>
    </source>
</evidence>
<feature type="region of interest" description="Disordered" evidence="6">
    <location>
        <begin position="1"/>
        <end position="20"/>
    </location>
</feature>
<dbReference type="AlphaFoldDB" id="A0AA39V9H0"/>
<dbReference type="SUPFAM" id="SSF51161">
    <property type="entry name" value="Trimeric LpxA-like enzymes"/>
    <property type="match status" value="1"/>
</dbReference>
<dbReference type="PANTHER" id="PTHR46126:SF1">
    <property type="entry name" value="DYNACTIN SUBUNIT 5"/>
    <property type="match status" value="1"/>
</dbReference>
<evidence type="ECO:0000256" key="4">
    <source>
        <dbReference type="ARBA" id="ARBA00034706"/>
    </source>
</evidence>
<dbReference type="Pfam" id="PF21711">
    <property type="entry name" value="DCTN5"/>
    <property type="match status" value="1"/>
</dbReference>
<evidence type="ECO:0000256" key="5">
    <source>
        <dbReference type="ARBA" id="ARBA00034865"/>
    </source>
</evidence>
<keyword evidence="3" id="KW-0206">Cytoskeleton</keyword>
<proteinExistence type="inferred from homology"/>
<evidence type="ECO:0000313" key="8">
    <source>
        <dbReference type="Proteomes" id="UP001166286"/>
    </source>
</evidence>
<evidence type="ECO:0000256" key="3">
    <source>
        <dbReference type="ARBA" id="ARBA00023212"/>
    </source>
</evidence>
<comment type="caution">
    <text evidence="7">The sequence shown here is derived from an EMBL/GenBank/DDBJ whole genome shotgun (WGS) entry which is preliminary data.</text>
</comment>
<organism evidence="7 8">
    <name type="scientific">Cladonia borealis</name>
    <dbReference type="NCBI Taxonomy" id="184061"/>
    <lineage>
        <taxon>Eukaryota</taxon>
        <taxon>Fungi</taxon>
        <taxon>Dikarya</taxon>
        <taxon>Ascomycota</taxon>
        <taxon>Pezizomycotina</taxon>
        <taxon>Lecanoromycetes</taxon>
        <taxon>OSLEUM clade</taxon>
        <taxon>Lecanoromycetidae</taxon>
        <taxon>Lecanorales</taxon>
        <taxon>Lecanorineae</taxon>
        <taxon>Cladoniaceae</taxon>
        <taxon>Cladonia</taxon>
    </lineage>
</organism>
<sequence length="200" mass="21207">MPPKPASSKPKGDYIETDTGNKVARRSQLYGTQNIILGGRTTIQPEVCIRGDLVRAAPPKDPKDPKSGASANTSVMVGRYTFVSTGSILRPPHRLHKGTVSYHPLKIGDHTFIGERCIIEAASIGDHVYIGKGAVLGKMVIVKDWVKVLEGAVVAAGTVVPSGCVVGGRPARVVGEVGDGWGMHEGMEGGDMRELWRSVG</sequence>
<evidence type="ECO:0000256" key="2">
    <source>
        <dbReference type="ARBA" id="ARBA00022490"/>
    </source>
</evidence>
<name>A0AA39V9H0_9LECA</name>
<dbReference type="EMBL" id="JAFEKC020000003">
    <property type="protein sequence ID" value="KAK0515520.1"/>
    <property type="molecule type" value="Genomic_DNA"/>
</dbReference>
<reference evidence="7" key="1">
    <citation type="submission" date="2023-03" db="EMBL/GenBank/DDBJ databases">
        <title>Complete genome of Cladonia borealis.</title>
        <authorList>
            <person name="Park H."/>
        </authorList>
    </citation>
    <scope>NUCLEOTIDE SEQUENCE</scope>
    <source>
        <strain evidence="7">ANT050790</strain>
    </source>
</reference>
<dbReference type="Gene3D" id="2.160.10.10">
    <property type="entry name" value="Hexapeptide repeat proteins"/>
    <property type="match status" value="1"/>
</dbReference>
<accession>A0AA39V9H0</accession>
<dbReference type="PANTHER" id="PTHR46126">
    <property type="entry name" value="DYNACTIN SUBUNIT 5"/>
    <property type="match status" value="1"/>
</dbReference>
<evidence type="ECO:0000313" key="7">
    <source>
        <dbReference type="EMBL" id="KAK0515520.1"/>
    </source>
</evidence>
<protein>
    <recommendedName>
        <fullName evidence="5">Dynactin subunit 5</fullName>
    </recommendedName>
</protein>